<accession>A0ACC2TF40</accession>
<dbReference type="Proteomes" id="UP001165960">
    <property type="component" value="Unassembled WGS sequence"/>
</dbReference>
<reference evidence="1" key="1">
    <citation type="submission" date="2022-04" db="EMBL/GenBank/DDBJ databases">
        <title>Genome of the entomopathogenic fungus Entomophthora muscae.</title>
        <authorList>
            <person name="Elya C."/>
            <person name="Lovett B.R."/>
            <person name="Lee E."/>
            <person name="Macias A.M."/>
            <person name="Hajek A.E."/>
            <person name="De Bivort B.L."/>
            <person name="Kasson M.T."/>
            <person name="De Fine Licht H.H."/>
            <person name="Stajich J.E."/>
        </authorList>
    </citation>
    <scope>NUCLEOTIDE SEQUENCE</scope>
    <source>
        <strain evidence="1">Berkeley</strain>
    </source>
</reference>
<dbReference type="EMBL" id="QTSX02002925">
    <property type="protein sequence ID" value="KAJ9073207.1"/>
    <property type="molecule type" value="Genomic_DNA"/>
</dbReference>
<name>A0ACC2TF40_9FUNG</name>
<organism evidence="1 2">
    <name type="scientific">Entomophthora muscae</name>
    <dbReference type="NCBI Taxonomy" id="34485"/>
    <lineage>
        <taxon>Eukaryota</taxon>
        <taxon>Fungi</taxon>
        <taxon>Fungi incertae sedis</taxon>
        <taxon>Zoopagomycota</taxon>
        <taxon>Entomophthoromycotina</taxon>
        <taxon>Entomophthoromycetes</taxon>
        <taxon>Entomophthorales</taxon>
        <taxon>Entomophthoraceae</taxon>
        <taxon>Entomophthora</taxon>
    </lineage>
</organism>
<proteinExistence type="predicted"/>
<evidence type="ECO:0000313" key="1">
    <source>
        <dbReference type="EMBL" id="KAJ9073207.1"/>
    </source>
</evidence>
<protein>
    <submittedName>
        <fullName evidence="1">Uncharacterized protein</fullName>
    </submittedName>
</protein>
<comment type="caution">
    <text evidence="1">The sequence shown here is derived from an EMBL/GenBank/DDBJ whole genome shotgun (WGS) entry which is preliminary data.</text>
</comment>
<evidence type="ECO:0000313" key="2">
    <source>
        <dbReference type="Proteomes" id="UP001165960"/>
    </source>
</evidence>
<sequence length="128" mass="14354">MLTTTIGGSLGVLALLLCMTIFLISDNTDLVLLVVIPAMKNVRAIAGLMKMATLPEINMEYWMEYRDLILVKWVPDMGCDIDGNDRHYGAQLRALIFAWAICIKYYQVSTHLMVGITLWPSSTLSRVT</sequence>
<gene>
    <name evidence="1" type="ORF">DSO57_1019099</name>
</gene>
<keyword evidence="2" id="KW-1185">Reference proteome</keyword>